<organism evidence="1">
    <name type="scientific">Lepeophtheirus salmonis</name>
    <name type="common">Salmon louse</name>
    <name type="synonym">Caligus salmonis</name>
    <dbReference type="NCBI Taxonomy" id="72036"/>
    <lineage>
        <taxon>Eukaryota</taxon>
        <taxon>Metazoa</taxon>
        <taxon>Ecdysozoa</taxon>
        <taxon>Arthropoda</taxon>
        <taxon>Crustacea</taxon>
        <taxon>Multicrustacea</taxon>
        <taxon>Hexanauplia</taxon>
        <taxon>Copepoda</taxon>
        <taxon>Siphonostomatoida</taxon>
        <taxon>Caligidae</taxon>
        <taxon>Lepeophtheirus</taxon>
    </lineage>
</organism>
<dbReference type="EMBL" id="HACA01019086">
    <property type="protein sequence ID" value="CDW36447.1"/>
    <property type="molecule type" value="Transcribed_RNA"/>
</dbReference>
<sequence length="67" mass="7824">KKMPYKFFFAKDPAHGQPGPDCALTFNICDKVNKRGEKDTLNIRVNSRVYCSRKFLLIFRKIIIFQG</sequence>
<evidence type="ECO:0000313" key="1">
    <source>
        <dbReference type="EMBL" id="CDW36447.1"/>
    </source>
</evidence>
<proteinExistence type="predicted"/>
<protein>
    <submittedName>
        <fullName evidence="1">Uncharacterized protein</fullName>
    </submittedName>
</protein>
<accession>A0A0K2UEU4</accession>
<dbReference type="AlphaFoldDB" id="A0A0K2UEU4"/>
<reference evidence="1" key="1">
    <citation type="submission" date="2014-05" db="EMBL/GenBank/DDBJ databases">
        <authorList>
            <person name="Chronopoulou M."/>
        </authorList>
    </citation>
    <scope>NUCLEOTIDE SEQUENCE</scope>
    <source>
        <tissue evidence="1">Whole organism</tissue>
    </source>
</reference>
<feature type="non-terminal residue" evidence="1">
    <location>
        <position position="1"/>
    </location>
</feature>
<name>A0A0K2UEU4_LEPSM</name>